<feature type="domain" description="DUF4333" evidence="2">
    <location>
        <begin position="18"/>
        <end position="94"/>
    </location>
</feature>
<comment type="caution">
    <text evidence="3">The sequence shown here is derived from an EMBL/GenBank/DDBJ whole genome shotgun (WGS) entry which is preliminary data.</text>
</comment>
<reference evidence="3 4" key="1">
    <citation type="submission" date="2013-02" db="EMBL/GenBank/DDBJ databases">
        <title>Whole genome shotgun sequence of Gordonia malaquae NBRC 108250.</title>
        <authorList>
            <person name="Yoshida I."/>
            <person name="Hosoyama A."/>
            <person name="Tsuchikane K."/>
            <person name="Ando Y."/>
            <person name="Baba S."/>
            <person name="Ohji S."/>
            <person name="Hamada M."/>
            <person name="Tamura T."/>
            <person name="Yamazoe A."/>
            <person name="Yamazaki S."/>
            <person name="Fujita N."/>
        </authorList>
    </citation>
    <scope>NUCLEOTIDE SEQUENCE [LARGE SCALE GENOMIC DNA]</scope>
    <source>
        <strain evidence="3 4">NBRC 108250</strain>
    </source>
</reference>
<accession>M3TJM4</accession>
<dbReference type="PROSITE" id="PS51257">
    <property type="entry name" value="PROKAR_LIPOPROTEIN"/>
    <property type="match status" value="1"/>
</dbReference>
<dbReference type="AlphaFoldDB" id="M3TJM4"/>
<evidence type="ECO:0000313" key="4">
    <source>
        <dbReference type="Proteomes" id="UP000035009"/>
    </source>
</evidence>
<sequence>MNKMRALALSALVAAPFIVSCSVSVGGSTIDQDKLKSEITKTLDAQYTTFGQKVDSITCDDPGDDPAVDSTFQCIAKVSEADVRVEVTVTSDSGDVKYVTLDRLVSLPIMSKELTSSVSEKVGPVTVECGTGVKAQPTNSQFDCEATDDTGQTGRVTYFVTDKPENDHWKLN</sequence>
<dbReference type="STRING" id="410332.SAMN04488550_3681"/>
<keyword evidence="1" id="KW-0732">Signal</keyword>
<dbReference type="RefSeq" id="WP_008381658.1">
    <property type="nucleotide sequence ID" value="NZ_BAOP01000042.1"/>
</dbReference>
<dbReference type="EMBL" id="BAOP01000042">
    <property type="protein sequence ID" value="GAC81696.1"/>
    <property type="molecule type" value="Genomic_DNA"/>
</dbReference>
<feature type="chain" id="PRO_5039448135" description="DUF4333 domain-containing protein" evidence="1">
    <location>
        <begin position="22"/>
        <end position="172"/>
    </location>
</feature>
<organism evidence="3 4">
    <name type="scientific">Gordonia malaquae NBRC 108250</name>
    <dbReference type="NCBI Taxonomy" id="1223542"/>
    <lineage>
        <taxon>Bacteria</taxon>
        <taxon>Bacillati</taxon>
        <taxon>Actinomycetota</taxon>
        <taxon>Actinomycetes</taxon>
        <taxon>Mycobacteriales</taxon>
        <taxon>Gordoniaceae</taxon>
        <taxon>Gordonia</taxon>
    </lineage>
</organism>
<protein>
    <recommendedName>
        <fullName evidence="2">DUF4333 domain-containing protein</fullName>
    </recommendedName>
</protein>
<keyword evidence="4" id="KW-1185">Reference proteome</keyword>
<evidence type="ECO:0000259" key="2">
    <source>
        <dbReference type="Pfam" id="PF14230"/>
    </source>
</evidence>
<dbReference type="Proteomes" id="UP000035009">
    <property type="component" value="Unassembled WGS sequence"/>
</dbReference>
<dbReference type="InterPro" id="IPR025637">
    <property type="entry name" value="DUF4333"/>
</dbReference>
<dbReference type="OrthoDB" id="5244388at2"/>
<dbReference type="eggNOG" id="ENOG5030M9P">
    <property type="taxonomic scope" value="Bacteria"/>
</dbReference>
<dbReference type="Pfam" id="PF14230">
    <property type="entry name" value="DUF4333"/>
    <property type="match status" value="1"/>
</dbReference>
<gene>
    <name evidence="3" type="ORF">GM1_042_00120</name>
</gene>
<evidence type="ECO:0000313" key="3">
    <source>
        <dbReference type="EMBL" id="GAC81696.1"/>
    </source>
</evidence>
<name>M3TJM4_GORML</name>
<feature type="signal peptide" evidence="1">
    <location>
        <begin position="1"/>
        <end position="21"/>
    </location>
</feature>
<proteinExistence type="predicted"/>
<evidence type="ECO:0000256" key="1">
    <source>
        <dbReference type="SAM" id="SignalP"/>
    </source>
</evidence>